<keyword evidence="2" id="KW-1185">Reference proteome</keyword>
<dbReference type="AlphaFoldDB" id="A0AAD4SWB1"/>
<name>A0AAD4SWB1_9MAGN</name>
<organism evidence="1 2">
    <name type="scientific">Papaver atlanticum</name>
    <dbReference type="NCBI Taxonomy" id="357466"/>
    <lineage>
        <taxon>Eukaryota</taxon>
        <taxon>Viridiplantae</taxon>
        <taxon>Streptophyta</taxon>
        <taxon>Embryophyta</taxon>
        <taxon>Tracheophyta</taxon>
        <taxon>Spermatophyta</taxon>
        <taxon>Magnoliopsida</taxon>
        <taxon>Ranunculales</taxon>
        <taxon>Papaveraceae</taxon>
        <taxon>Papaveroideae</taxon>
        <taxon>Papaver</taxon>
    </lineage>
</organism>
<dbReference type="Pfam" id="PF02458">
    <property type="entry name" value="Transferase"/>
    <property type="match status" value="1"/>
</dbReference>
<comment type="caution">
    <text evidence="1">The sequence shown here is derived from an EMBL/GenBank/DDBJ whole genome shotgun (WGS) entry which is preliminary data.</text>
</comment>
<evidence type="ECO:0000313" key="2">
    <source>
        <dbReference type="Proteomes" id="UP001202328"/>
    </source>
</evidence>
<reference evidence="1" key="1">
    <citation type="submission" date="2022-04" db="EMBL/GenBank/DDBJ databases">
        <title>A functionally conserved STORR gene fusion in Papaver species that diverged 16.8 million years ago.</title>
        <authorList>
            <person name="Catania T."/>
        </authorList>
    </citation>
    <scope>NUCLEOTIDE SEQUENCE</scope>
    <source>
        <strain evidence="1">S-188037</strain>
    </source>
</reference>
<protein>
    <submittedName>
        <fullName evidence="1">Uncharacterized protein</fullName>
    </submittedName>
</protein>
<proteinExistence type="predicted"/>
<dbReference type="InterPro" id="IPR023213">
    <property type="entry name" value="CAT-like_dom_sf"/>
</dbReference>
<dbReference type="Proteomes" id="UP001202328">
    <property type="component" value="Unassembled WGS sequence"/>
</dbReference>
<evidence type="ECO:0000313" key="1">
    <source>
        <dbReference type="EMBL" id="KAI3923908.1"/>
    </source>
</evidence>
<dbReference type="EMBL" id="JAJJMB010008385">
    <property type="protein sequence ID" value="KAI3923908.1"/>
    <property type="molecule type" value="Genomic_DNA"/>
</dbReference>
<accession>A0AAD4SWB1</accession>
<sequence>MKNMKVEVVLKRTIKPSTQTPTHSKKFKLSFLDQHLAPPIYIPFTLYFESGDVDSNNHCDGHKINL</sequence>
<gene>
    <name evidence="1" type="ORF">MKW98_012697</name>
</gene>
<dbReference type="Gene3D" id="3.30.559.10">
    <property type="entry name" value="Chloramphenicol acetyltransferase-like domain"/>
    <property type="match status" value="1"/>
</dbReference>